<keyword evidence="3 5" id="KW-0456">Lyase</keyword>
<evidence type="ECO:0000256" key="3">
    <source>
        <dbReference type="ARBA" id="ARBA00023239"/>
    </source>
</evidence>
<keyword evidence="2" id="KW-0479">Metal-binding</keyword>
<evidence type="ECO:0000313" key="5">
    <source>
        <dbReference type="EMBL" id="WNM27333.1"/>
    </source>
</evidence>
<sequence>MTLHTESASLGAWSSLGEPHVVLSLLAASPDWVVLDAQHGAFDASSLRTALLASRHATGRVPVWVRTPDGSPSTLGAVLDMGADGVIVPMVESAEQARAITAACLYPPQGSRSFGPSTLLSGEAITSMADANAAVAVSLMIETAAALEDVQRIAATDGAESLFVGPFDLAASLGTTVDALLADDAPDAPLPRVVDAAHAAGLRARGFAGGLERALRMRELGFDDVAGFTDTSLIQAGAAAAVAQWREAATER</sequence>
<dbReference type="GO" id="GO:0046872">
    <property type="term" value="F:metal ion binding"/>
    <property type="evidence" value="ECO:0007669"/>
    <property type="project" value="UniProtKB-KW"/>
</dbReference>
<dbReference type="InterPro" id="IPR040442">
    <property type="entry name" value="Pyrv_kinase-like_dom_sf"/>
</dbReference>
<dbReference type="InterPro" id="IPR015813">
    <property type="entry name" value="Pyrv/PenolPyrv_kinase-like_dom"/>
</dbReference>
<dbReference type="PANTHER" id="PTHR30502:SF0">
    <property type="entry name" value="PHOSPHOENOLPYRUVATE CARBOXYLASE FAMILY PROTEIN"/>
    <property type="match status" value="1"/>
</dbReference>
<dbReference type="RefSeq" id="WP_313543305.1">
    <property type="nucleotide sequence ID" value="NZ_CP134880.1"/>
</dbReference>
<dbReference type="AlphaFoldDB" id="A0AA96FBY0"/>
<dbReference type="GO" id="GO:0016832">
    <property type="term" value="F:aldehyde-lyase activity"/>
    <property type="evidence" value="ECO:0007669"/>
    <property type="project" value="TreeGrafter"/>
</dbReference>
<name>A0AA96FBY0_9MICO</name>
<gene>
    <name evidence="5" type="ORF">RN607_14195</name>
</gene>
<dbReference type="EMBL" id="CP134880">
    <property type="protein sequence ID" value="WNM27333.1"/>
    <property type="molecule type" value="Genomic_DNA"/>
</dbReference>
<dbReference type="InterPro" id="IPR005000">
    <property type="entry name" value="Aldolase/citrate-lyase_domain"/>
</dbReference>
<dbReference type="GO" id="GO:0005737">
    <property type="term" value="C:cytoplasm"/>
    <property type="evidence" value="ECO:0007669"/>
    <property type="project" value="TreeGrafter"/>
</dbReference>
<evidence type="ECO:0000259" key="4">
    <source>
        <dbReference type="Pfam" id="PF03328"/>
    </source>
</evidence>
<dbReference type="PANTHER" id="PTHR30502">
    <property type="entry name" value="2-KETO-3-DEOXY-L-RHAMNONATE ALDOLASE"/>
    <property type="match status" value="1"/>
</dbReference>
<organism evidence="5">
    <name type="scientific">Demequina capsici</name>
    <dbReference type="NCBI Taxonomy" id="3075620"/>
    <lineage>
        <taxon>Bacteria</taxon>
        <taxon>Bacillati</taxon>
        <taxon>Actinomycetota</taxon>
        <taxon>Actinomycetes</taxon>
        <taxon>Micrococcales</taxon>
        <taxon>Demequinaceae</taxon>
        <taxon>Demequina</taxon>
    </lineage>
</organism>
<protein>
    <submittedName>
        <fullName evidence="5">Aldolase/citrate lyase family protein</fullName>
    </submittedName>
</protein>
<dbReference type="Gene3D" id="3.20.20.60">
    <property type="entry name" value="Phosphoenolpyruvate-binding domains"/>
    <property type="match status" value="1"/>
</dbReference>
<evidence type="ECO:0000256" key="2">
    <source>
        <dbReference type="ARBA" id="ARBA00022723"/>
    </source>
</evidence>
<comment type="similarity">
    <text evidence="1">Belongs to the HpcH/HpaI aldolase family.</text>
</comment>
<dbReference type="Proteomes" id="UP001303408">
    <property type="component" value="Chromosome"/>
</dbReference>
<accession>A0AA96FBY0</accession>
<reference evidence="5" key="1">
    <citation type="submission" date="2023-09" db="EMBL/GenBank/DDBJ databases">
        <title>Demequina sp. a novel bacteria isolated from Capsicum annuum.</title>
        <authorList>
            <person name="Humaira Z."/>
            <person name="Lee J."/>
            <person name="Cho D."/>
        </authorList>
    </citation>
    <scope>NUCLEOTIDE SEQUENCE</scope>
    <source>
        <strain evidence="5">PMTSA13</strain>
    </source>
</reference>
<dbReference type="KEGG" id="dcp:RN607_14195"/>
<dbReference type="SUPFAM" id="SSF51621">
    <property type="entry name" value="Phosphoenolpyruvate/pyruvate domain"/>
    <property type="match status" value="1"/>
</dbReference>
<dbReference type="InterPro" id="IPR050251">
    <property type="entry name" value="HpcH-HpaI_aldolase"/>
</dbReference>
<proteinExistence type="inferred from homology"/>
<dbReference type="Pfam" id="PF03328">
    <property type="entry name" value="HpcH_HpaI"/>
    <property type="match status" value="1"/>
</dbReference>
<evidence type="ECO:0000256" key="1">
    <source>
        <dbReference type="ARBA" id="ARBA00005568"/>
    </source>
</evidence>
<feature type="domain" description="HpcH/HpaI aldolase/citrate lyase" evidence="4">
    <location>
        <begin position="11"/>
        <end position="219"/>
    </location>
</feature>